<dbReference type="OrthoDB" id="9783652at2"/>
<keyword evidence="13" id="KW-0479">Metal-binding</keyword>
<organism evidence="14 15">
    <name type="scientific">Thalassotalea agarivorans</name>
    <name type="common">Thalassomonas agarivorans</name>
    <dbReference type="NCBI Taxonomy" id="349064"/>
    <lineage>
        <taxon>Bacteria</taxon>
        <taxon>Pseudomonadati</taxon>
        <taxon>Pseudomonadota</taxon>
        <taxon>Gammaproteobacteria</taxon>
        <taxon>Alteromonadales</taxon>
        <taxon>Colwelliaceae</taxon>
        <taxon>Thalassotalea</taxon>
    </lineage>
</organism>
<feature type="transmembrane region" description="Helical" evidence="12">
    <location>
        <begin position="246"/>
        <end position="265"/>
    </location>
</feature>
<dbReference type="GO" id="GO:0009243">
    <property type="term" value="P:O antigen biosynthetic process"/>
    <property type="evidence" value="ECO:0007669"/>
    <property type="project" value="UniProtKB-UniRule"/>
</dbReference>
<feature type="transmembrane region" description="Helical" evidence="12">
    <location>
        <begin position="297"/>
        <end position="317"/>
    </location>
</feature>
<dbReference type="GO" id="GO:0044038">
    <property type="term" value="P:cell wall macromolecule biosynthetic process"/>
    <property type="evidence" value="ECO:0007669"/>
    <property type="project" value="TreeGrafter"/>
</dbReference>
<evidence type="ECO:0000256" key="7">
    <source>
        <dbReference type="ARBA" id="ARBA00022842"/>
    </source>
</evidence>
<proteinExistence type="inferred from homology"/>
<dbReference type="GO" id="GO:0036380">
    <property type="term" value="F:UDP-N-acetylglucosamine-undecaprenyl-phosphate N-acetylglucosaminephosphotransferase activity"/>
    <property type="evidence" value="ECO:0007669"/>
    <property type="project" value="UniProtKB-UniRule"/>
</dbReference>
<evidence type="ECO:0000256" key="6">
    <source>
        <dbReference type="ARBA" id="ARBA00022692"/>
    </source>
</evidence>
<evidence type="ECO:0000256" key="2">
    <source>
        <dbReference type="ARBA" id="ARBA00022475"/>
    </source>
</evidence>
<evidence type="ECO:0000256" key="13">
    <source>
        <dbReference type="PIRSR" id="PIRSR600715-1"/>
    </source>
</evidence>
<dbReference type="GO" id="GO:0000287">
    <property type="term" value="F:magnesium ion binding"/>
    <property type="evidence" value="ECO:0007669"/>
    <property type="project" value="InterPro"/>
</dbReference>
<feature type="transmembrane region" description="Helical" evidence="12">
    <location>
        <begin position="102"/>
        <end position="120"/>
    </location>
</feature>
<evidence type="ECO:0000256" key="3">
    <source>
        <dbReference type="ARBA" id="ARBA00022519"/>
    </source>
</evidence>
<keyword evidence="9 12" id="KW-1133">Transmembrane helix</keyword>
<evidence type="ECO:0000256" key="9">
    <source>
        <dbReference type="ARBA" id="ARBA00022989"/>
    </source>
</evidence>
<reference evidence="14 15" key="1">
    <citation type="submission" date="2016-10" db="EMBL/GenBank/DDBJ databases">
        <authorList>
            <person name="de Groot N.N."/>
        </authorList>
    </citation>
    <scope>NUCLEOTIDE SEQUENCE [LARGE SCALE GENOMIC DNA]</scope>
    <source>
        <strain evidence="14 15">DSM 19706</strain>
    </source>
</reference>
<feature type="transmembrane region" description="Helical" evidence="12">
    <location>
        <begin position="323"/>
        <end position="342"/>
    </location>
</feature>
<dbReference type="STRING" id="349064.SAMN05660429_00233"/>
<keyword evidence="8 12" id="KW-0448">Lipopolysaccharide biosynthesis</keyword>
<evidence type="ECO:0000256" key="12">
    <source>
        <dbReference type="HAMAP-Rule" id="MF_02030"/>
    </source>
</evidence>
<evidence type="ECO:0000256" key="10">
    <source>
        <dbReference type="ARBA" id="ARBA00023136"/>
    </source>
</evidence>
<evidence type="ECO:0000313" key="15">
    <source>
        <dbReference type="Proteomes" id="UP000199308"/>
    </source>
</evidence>
<dbReference type="GO" id="GO:0016757">
    <property type="term" value="F:glycosyltransferase activity"/>
    <property type="evidence" value="ECO:0007669"/>
    <property type="project" value="UniProtKB-KW"/>
</dbReference>
<comment type="similarity">
    <text evidence="12">Belongs to the glycosyltransferase 4 family. WecA subfamily.</text>
</comment>
<feature type="binding site" evidence="13">
    <location>
        <position position="154"/>
    </location>
    <ligand>
        <name>Mg(2+)</name>
        <dbReference type="ChEBI" id="CHEBI:18420"/>
    </ligand>
</feature>
<comment type="function">
    <text evidence="12">Catalyzes the transfer of the GlcNAc-1-phosphate moiety from UDP-GlcNAc onto the carrier lipid undecaprenyl phosphate (C55-P), yielding GlcNAc-pyrophosphoryl-undecaprenyl (GlcNAc-PP-C55).</text>
</comment>
<dbReference type="EC" id="2.7.8.33" evidence="12"/>
<comment type="pathway">
    <text evidence="12">Bacterial outer membrane biogenesis; LPS O-antigen biosynthesis.</text>
</comment>
<dbReference type="NCBIfam" id="TIGR02380">
    <property type="entry name" value="ECA_wecA"/>
    <property type="match status" value="1"/>
</dbReference>
<dbReference type="CDD" id="cd06853">
    <property type="entry name" value="GT_WecA_like"/>
    <property type="match status" value="1"/>
</dbReference>
<dbReference type="PANTHER" id="PTHR22926">
    <property type="entry name" value="PHOSPHO-N-ACETYLMURAMOYL-PENTAPEPTIDE-TRANSFERASE"/>
    <property type="match status" value="1"/>
</dbReference>
<feature type="transmembrane region" description="Helical" evidence="12">
    <location>
        <begin position="74"/>
        <end position="90"/>
    </location>
</feature>
<keyword evidence="10 12" id="KW-0472">Membrane</keyword>
<evidence type="ECO:0000313" key="14">
    <source>
        <dbReference type="EMBL" id="SES68692.1"/>
    </source>
</evidence>
<gene>
    <name evidence="12" type="primary">wecA</name>
    <name evidence="14" type="ORF">SAMN05660429_00233</name>
</gene>
<dbReference type="PROSITE" id="PS01348">
    <property type="entry name" value="MRAY_2"/>
    <property type="match status" value="1"/>
</dbReference>
<name>A0A1H9YJD4_THASX</name>
<comment type="subcellular location">
    <subcellularLocation>
        <location evidence="12">Cell inner membrane</location>
        <topology evidence="12">Multi-pass membrane protein</topology>
    </subcellularLocation>
    <subcellularLocation>
        <location evidence="1">Cell membrane</location>
        <topology evidence="1">Multi-pass membrane protein</topology>
    </subcellularLocation>
</comment>
<dbReference type="Pfam" id="PF00953">
    <property type="entry name" value="Glycos_transf_4"/>
    <property type="match status" value="1"/>
</dbReference>
<evidence type="ECO:0000256" key="11">
    <source>
        <dbReference type="ARBA" id="ARBA00023211"/>
    </source>
</evidence>
<dbReference type="InterPro" id="IPR018480">
    <property type="entry name" value="PNAcMuramoyl-5peptid_Trfase_CS"/>
</dbReference>
<feature type="transmembrane region" description="Helical" evidence="12">
    <location>
        <begin position="187"/>
        <end position="203"/>
    </location>
</feature>
<keyword evidence="4 12" id="KW-0328">Glycosyltransferase</keyword>
<comment type="catalytic activity">
    <reaction evidence="12">
        <text>di-trans,octa-cis-undecaprenyl phosphate + UDP-N-acetyl-alpha-D-glucosamine = N-acetyl-alpha-D-glucosaminyl-di-trans,octa-cis-undecaprenyl diphosphate + UMP</text>
        <dbReference type="Rhea" id="RHEA:28090"/>
        <dbReference type="ChEBI" id="CHEBI:57705"/>
        <dbReference type="ChEBI" id="CHEBI:57865"/>
        <dbReference type="ChEBI" id="CHEBI:60392"/>
        <dbReference type="ChEBI" id="CHEBI:62959"/>
        <dbReference type="EC" id="2.7.8.33"/>
    </reaction>
</comment>
<protein>
    <recommendedName>
        <fullName evidence="12">Undecaprenyl-phosphate alpha-N-acetylglucosaminyl 1-phosphate transferase</fullName>
        <ecNumber evidence="12">2.7.8.33</ecNumber>
    </recommendedName>
    <alternativeName>
        <fullName evidence="12">UDP-GlcNAc:undecaprenyl-phosphate GlcNAc-1-phosphate transferase</fullName>
    </alternativeName>
    <alternativeName>
        <fullName evidence="12">Undecaprenyl-phosphate GlcNAc-1-phosphate transferase</fullName>
    </alternativeName>
</protein>
<dbReference type="GO" id="GO:0030145">
    <property type="term" value="F:manganese ion binding"/>
    <property type="evidence" value="ECO:0007669"/>
    <property type="project" value="InterPro"/>
</dbReference>
<evidence type="ECO:0000256" key="1">
    <source>
        <dbReference type="ARBA" id="ARBA00004651"/>
    </source>
</evidence>
<keyword evidence="6 12" id="KW-0812">Transmembrane</keyword>
<keyword evidence="5 12" id="KW-0808">Transferase</keyword>
<feature type="transmembrane region" description="Helical" evidence="12">
    <location>
        <begin position="162"/>
        <end position="181"/>
    </location>
</feature>
<comment type="cofactor">
    <cofactor evidence="12 13">
        <name>Mg(2+)</name>
        <dbReference type="ChEBI" id="CHEBI:18420"/>
    </cofactor>
</comment>
<keyword evidence="2 12" id="KW-1003">Cell membrane</keyword>
<evidence type="ECO:0000256" key="4">
    <source>
        <dbReference type="ARBA" id="ARBA00022676"/>
    </source>
</evidence>
<dbReference type="InterPro" id="IPR012750">
    <property type="entry name" value="ECA_WecA-rel"/>
</dbReference>
<evidence type="ECO:0000256" key="5">
    <source>
        <dbReference type="ARBA" id="ARBA00022679"/>
    </source>
</evidence>
<dbReference type="PANTHER" id="PTHR22926:SF3">
    <property type="entry name" value="UNDECAPRENYL-PHOSPHATE ALPHA-N-ACETYLGLUCOSAMINYL 1-PHOSPHATE TRANSFERASE"/>
    <property type="match status" value="1"/>
</dbReference>
<sequence>MLAATYYLPQLLTSLLLAFLALKALQPIAYDVGLVDRPGSRKNHIGNIPLIGGISIFIGVLVSSSIWLPDTQELRMYLIASGMMVFIGILDDKYDLSVRVRIVGQILIASILIFGVGTYISNLGDLFRLGSIDIGLLGVFFTYFAILVLINAFNMIDGIDGLLGMLSLNTLLSITLLLLLSGETSDINFPLIISFAIVPYLAFNLGVSRKDRNKIYMGDAGSMFIGLSVIWLLAKGTQGENASFSPVTALWITALPLMDMLAIVIRRVKKGNSPFKPDRDHIHHILLRSGYTAKQTLFILSVVAVVMSSIGIIGHIYQIHDSLMVSSFILIFILYSRALKYVSFSVNKD</sequence>
<dbReference type="Proteomes" id="UP000199308">
    <property type="component" value="Unassembled WGS sequence"/>
</dbReference>
<keyword evidence="15" id="KW-1185">Reference proteome</keyword>
<dbReference type="GO" id="GO:0005886">
    <property type="term" value="C:plasma membrane"/>
    <property type="evidence" value="ECO:0007669"/>
    <property type="project" value="UniProtKB-SubCell"/>
</dbReference>
<accession>A0A1H9YJD4</accession>
<keyword evidence="3 12" id="KW-0997">Cell inner membrane</keyword>
<keyword evidence="11 12" id="KW-0464">Manganese</keyword>
<dbReference type="GO" id="GO:0009276">
    <property type="term" value="C:Gram-negative-bacterium-type cell wall"/>
    <property type="evidence" value="ECO:0007669"/>
    <property type="project" value="InterPro"/>
</dbReference>
<feature type="binding site" evidence="13">
    <location>
        <position position="219"/>
    </location>
    <ligand>
        <name>Mg(2+)</name>
        <dbReference type="ChEBI" id="CHEBI:18420"/>
    </ligand>
</feature>
<feature type="transmembrane region" description="Helical" evidence="12">
    <location>
        <begin position="215"/>
        <end position="234"/>
    </location>
</feature>
<dbReference type="EMBL" id="FOHK01000001">
    <property type="protein sequence ID" value="SES68692.1"/>
    <property type="molecule type" value="Genomic_DNA"/>
</dbReference>
<dbReference type="GO" id="GO:0071555">
    <property type="term" value="P:cell wall organization"/>
    <property type="evidence" value="ECO:0007669"/>
    <property type="project" value="TreeGrafter"/>
</dbReference>
<feature type="transmembrane region" description="Helical" evidence="12">
    <location>
        <begin position="126"/>
        <end position="150"/>
    </location>
</feature>
<keyword evidence="7 12" id="KW-0460">Magnesium</keyword>
<dbReference type="InterPro" id="IPR000715">
    <property type="entry name" value="Glycosyl_transferase_4"/>
</dbReference>
<comment type="cofactor">
    <cofactor evidence="12">
        <name>Mn(2+)</name>
        <dbReference type="ChEBI" id="CHEBI:29035"/>
    </cofactor>
</comment>
<dbReference type="RefSeq" id="WP_093326957.1">
    <property type="nucleotide sequence ID" value="NZ_AP027363.1"/>
</dbReference>
<dbReference type="HAMAP" id="MF_02030">
    <property type="entry name" value="WecA_Gammaproteo"/>
    <property type="match status" value="1"/>
</dbReference>
<dbReference type="UniPathway" id="UPA00281"/>
<evidence type="ECO:0000256" key="8">
    <source>
        <dbReference type="ARBA" id="ARBA00022985"/>
    </source>
</evidence>
<feature type="transmembrane region" description="Helical" evidence="12">
    <location>
        <begin position="46"/>
        <end position="68"/>
    </location>
</feature>
<dbReference type="AlphaFoldDB" id="A0A1H9YJD4"/>